<keyword evidence="1 4" id="KW-0349">Heme</keyword>
<keyword evidence="2 4" id="KW-0479">Metal-binding</keyword>
<evidence type="ECO:0000256" key="2">
    <source>
        <dbReference type="ARBA" id="ARBA00022723"/>
    </source>
</evidence>
<dbReference type="Proteomes" id="UP000019205">
    <property type="component" value="Chromosome"/>
</dbReference>
<dbReference type="Gene3D" id="1.10.760.10">
    <property type="entry name" value="Cytochrome c-like domain"/>
    <property type="match status" value="1"/>
</dbReference>
<dbReference type="InterPro" id="IPR036909">
    <property type="entry name" value="Cyt_c-like_dom_sf"/>
</dbReference>
<feature type="domain" description="Cytochrome c" evidence="6">
    <location>
        <begin position="36"/>
        <end position="125"/>
    </location>
</feature>
<evidence type="ECO:0000256" key="3">
    <source>
        <dbReference type="ARBA" id="ARBA00023004"/>
    </source>
</evidence>
<evidence type="ECO:0000256" key="1">
    <source>
        <dbReference type="ARBA" id="ARBA00022617"/>
    </source>
</evidence>
<evidence type="ECO:0000259" key="6">
    <source>
        <dbReference type="PROSITE" id="PS51007"/>
    </source>
</evidence>
<feature type="signal peptide" evidence="5">
    <location>
        <begin position="1"/>
        <end position="32"/>
    </location>
</feature>
<reference evidence="7 8" key="2">
    <citation type="journal article" date="2009" name="PLoS ONE">
        <title>The photosynthetic apparatus and its regulation in the aerobic gammaproteobacterium Congregibacter litoralis gen. nov., sp. nov.</title>
        <authorList>
            <person name="Spring S."/>
            <person name="Lunsdorf H."/>
            <person name="Fuchs B.M."/>
            <person name="Tindall B.J."/>
        </authorList>
    </citation>
    <scope>NUCLEOTIDE SEQUENCE [LARGE SCALE GENOMIC DNA]</scope>
    <source>
        <strain evidence="7">KT71</strain>
    </source>
</reference>
<dbReference type="PROSITE" id="PS51007">
    <property type="entry name" value="CYTC"/>
    <property type="match status" value="1"/>
</dbReference>
<dbReference type="InterPro" id="IPR009056">
    <property type="entry name" value="Cyt_c-like_dom"/>
</dbReference>
<evidence type="ECO:0000256" key="5">
    <source>
        <dbReference type="SAM" id="SignalP"/>
    </source>
</evidence>
<dbReference type="InterPro" id="IPR030999">
    <property type="entry name" value="Thiosulf_SoxX"/>
</dbReference>
<comment type="caution">
    <text evidence="7">The sequence shown here is derived from an EMBL/GenBank/DDBJ whole genome shotgun (WGS) entry which is preliminary data.</text>
</comment>
<organism evidence="7 8">
    <name type="scientific">Congregibacter litoralis KT71</name>
    <dbReference type="NCBI Taxonomy" id="314285"/>
    <lineage>
        <taxon>Bacteria</taxon>
        <taxon>Pseudomonadati</taxon>
        <taxon>Pseudomonadota</taxon>
        <taxon>Gammaproteobacteria</taxon>
        <taxon>Cellvibrionales</taxon>
        <taxon>Halieaceae</taxon>
        <taxon>Congregibacter</taxon>
    </lineage>
</organism>
<dbReference type="NCBIfam" id="TIGR04485">
    <property type="entry name" value="thiosulf_SoxX"/>
    <property type="match status" value="1"/>
</dbReference>
<proteinExistence type="predicted"/>
<keyword evidence="8" id="KW-1185">Reference proteome</keyword>
<dbReference type="RefSeq" id="WP_023659830.1">
    <property type="nucleotide sequence ID" value="NZ_CM002299.1"/>
</dbReference>
<dbReference type="STRING" id="314285.KT71_03472"/>
<feature type="chain" id="PRO_5002665713" evidence="5">
    <location>
        <begin position="33"/>
        <end position="125"/>
    </location>
</feature>
<keyword evidence="5" id="KW-0732">Signal</keyword>
<dbReference type="GO" id="GO:0020037">
    <property type="term" value="F:heme binding"/>
    <property type="evidence" value="ECO:0007669"/>
    <property type="project" value="InterPro"/>
</dbReference>
<keyword evidence="3 4" id="KW-0408">Iron</keyword>
<dbReference type="SUPFAM" id="SSF46626">
    <property type="entry name" value="Cytochrome c"/>
    <property type="match status" value="1"/>
</dbReference>
<gene>
    <name evidence="7" type="ORF">KT71_03472</name>
</gene>
<dbReference type="eggNOG" id="COG2010">
    <property type="taxonomic scope" value="Bacteria"/>
</dbReference>
<dbReference type="GO" id="GO:0046872">
    <property type="term" value="F:metal ion binding"/>
    <property type="evidence" value="ECO:0007669"/>
    <property type="project" value="UniProtKB-KW"/>
</dbReference>
<dbReference type="HOGENOM" id="CLU_114042_1_0_6"/>
<dbReference type="AlphaFoldDB" id="A4A7K6"/>
<name>A4A7K6_9GAMM</name>
<sequence length="125" mass="13364">MSVQQSSMPFLPAAAALIIGILAVVNGASAQAADSASIAEGKEISADRNRGNCYSCHMVEGAEMTGNGGPPLMQMRLRFPDRDVLKAQIADPRNRNPNTVMPPYGAHGILTERELDLVTDYIHSL</sequence>
<accession>A4A7K6</accession>
<dbReference type="Pfam" id="PF00034">
    <property type="entry name" value="Cytochrom_C"/>
    <property type="match status" value="1"/>
</dbReference>
<evidence type="ECO:0000256" key="4">
    <source>
        <dbReference type="PROSITE-ProRule" id="PRU00433"/>
    </source>
</evidence>
<dbReference type="GO" id="GO:0009055">
    <property type="term" value="F:electron transfer activity"/>
    <property type="evidence" value="ECO:0007669"/>
    <property type="project" value="InterPro"/>
</dbReference>
<reference evidence="7 8" key="1">
    <citation type="journal article" date="2007" name="Proc. Natl. Acad. Sci. U.S.A.">
        <title>Characterization of a marine gammaproteobacterium capable of aerobic anoxygenic photosynthesis.</title>
        <authorList>
            <person name="Fuchs B.M."/>
            <person name="Spring S."/>
            <person name="Teeling H."/>
            <person name="Quast C."/>
            <person name="Wulf J."/>
            <person name="Schattenhofer M."/>
            <person name="Yan S."/>
            <person name="Ferriera S."/>
            <person name="Johnson J."/>
            <person name="Glockner F.O."/>
            <person name="Amann R."/>
        </authorList>
    </citation>
    <scope>NUCLEOTIDE SEQUENCE [LARGE SCALE GENOMIC DNA]</scope>
    <source>
        <strain evidence="7">KT71</strain>
    </source>
</reference>
<dbReference type="EMBL" id="AAOA02000002">
    <property type="protein sequence ID" value="EAQ98275.2"/>
    <property type="molecule type" value="Genomic_DNA"/>
</dbReference>
<protein>
    <submittedName>
        <fullName evidence="7">Monoheme cytochrome SoxX (Sulfur oxidation)</fullName>
    </submittedName>
</protein>
<evidence type="ECO:0000313" key="7">
    <source>
        <dbReference type="EMBL" id="EAQ98275.2"/>
    </source>
</evidence>
<evidence type="ECO:0000313" key="8">
    <source>
        <dbReference type="Proteomes" id="UP000019205"/>
    </source>
</evidence>